<keyword evidence="4" id="KW-0804">Transcription</keyword>
<dbReference type="SMART" id="SM00342">
    <property type="entry name" value="HTH_ARAC"/>
    <property type="match status" value="1"/>
</dbReference>
<name>A0A4R8CP36_9ACTN</name>
<dbReference type="EMBL" id="SODP01000001">
    <property type="protein sequence ID" value="TDW77883.1"/>
    <property type="molecule type" value="Genomic_DNA"/>
</dbReference>
<evidence type="ECO:0000256" key="4">
    <source>
        <dbReference type="ARBA" id="ARBA00023163"/>
    </source>
</evidence>
<dbReference type="PANTHER" id="PTHR46796:SF7">
    <property type="entry name" value="ARAC FAMILY TRANSCRIPTIONAL REGULATOR"/>
    <property type="match status" value="1"/>
</dbReference>
<dbReference type="Pfam" id="PF12852">
    <property type="entry name" value="Cupin_6"/>
    <property type="match status" value="1"/>
</dbReference>
<keyword evidence="7" id="KW-1185">Reference proteome</keyword>
<organism evidence="6 7">
    <name type="scientific">Kribbella pratensis</name>
    <dbReference type="NCBI Taxonomy" id="2512112"/>
    <lineage>
        <taxon>Bacteria</taxon>
        <taxon>Bacillati</taxon>
        <taxon>Actinomycetota</taxon>
        <taxon>Actinomycetes</taxon>
        <taxon>Propionibacteriales</taxon>
        <taxon>Kribbellaceae</taxon>
        <taxon>Kribbella</taxon>
    </lineage>
</organism>
<dbReference type="GO" id="GO:0043565">
    <property type="term" value="F:sequence-specific DNA binding"/>
    <property type="evidence" value="ECO:0007669"/>
    <property type="project" value="InterPro"/>
</dbReference>
<dbReference type="Pfam" id="PF12833">
    <property type="entry name" value="HTH_18"/>
    <property type="match status" value="1"/>
</dbReference>
<dbReference type="InterPro" id="IPR032783">
    <property type="entry name" value="AraC_lig"/>
</dbReference>
<dbReference type="InterPro" id="IPR009057">
    <property type="entry name" value="Homeodomain-like_sf"/>
</dbReference>
<feature type="domain" description="HTH araC/xylS-type" evidence="5">
    <location>
        <begin position="191"/>
        <end position="289"/>
    </location>
</feature>
<keyword evidence="1" id="KW-0805">Transcription regulation</keyword>
<dbReference type="AlphaFoldDB" id="A0A4R8CP36"/>
<dbReference type="PROSITE" id="PS01124">
    <property type="entry name" value="HTH_ARAC_FAMILY_2"/>
    <property type="match status" value="1"/>
</dbReference>
<keyword evidence="2 6" id="KW-0238">DNA-binding</keyword>
<comment type="caution">
    <text evidence="6">The sequence shown here is derived from an EMBL/GenBank/DDBJ whole genome shotgun (WGS) entry which is preliminary data.</text>
</comment>
<accession>A0A4R8CP36</accession>
<dbReference type="SUPFAM" id="SSF46689">
    <property type="entry name" value="Homeodomain-like"/>
    <property type="match status" value="2"/>
</dbReference>
<evidence type="ECO:0000256" key="3">
    <source>
        <dbReference type="ARBA" id="ARBA00023159"/>
    </source>
</evidence>
<reference evidence="6 7" key="1">
    <citation type="submission" date="2019-03" db="EMBL/GenBank/DDBJ databases">
        <title>Genomic Encyclopedia of Type Strains, Phase III (KMG-III): the genomes of soil and plant-associated and newly described type strains.</title>
        <authorList>
            <person name="Whitman W."/>
        </authorList>
    </citation>
    <scope>NUCLEOTIDE SEQUENCE [LARGE SCALE GENOMIC DNA]</scope>
    <source>
        <strain evidence="6 7">VKM Ac-2573</strain>
    </source>
</reference>
<dbReference type="RefSeq" id="WP_134103199.1">
    <property type="nucleotide sequence ID" value="NZ_SODP01000001.1"/>
</dbReference>
<sequence length="300" mass="32224">MAHDPEDFADSPQPPAYGEHDALSDVLQAIHLQGGVVRRHSGPHERHPAGARVLHVVEEGGLSVEVAGEDTVKLDAGDLVLLARGDAHSVRATSPASWVTGEFLVETVVAAPLLGVLPPAIVVRGDAGSEAWLRPIKELLMWEVTRGAPGARVMVSRALDLLFIWTLRSWAASDDVRRAGWLTAAMDPVLAPILTAIHRDPGRDWSVDELARLTSLSRSAFATRFAESVGETPGSYVLRCRLGHAAYLLRGTSDPVGRIAARVGYISEAAFSRAFSRAYGSPPRVWRGGTGADSFERPPE</sequence>
<keyword evidence="3" id="KW-0010">Activator</keyword>
<dbReference type="Proteomes" id="UP000295146">
    <property type="component" value="Unassembled WGS sequence"/>
</dbReference>
<dbReference type="InterPro" id="IPR014710">
    <property type="entry name" value="RmlC-like_jellyroll"/>
</dbReference>
<dbReference type="Gene3D" id="1.10.10.60">
    <property type="entry name" value="Homeodomain-like"/>
    <property type="match status" value="2"/>
</dbReference>
<dbReference type="OrthoDB" id="241790at2"/>
<proteinExistence type="predicted"/>
<gene>
    <name evidence="6" type="ORF">EV653_3059</name>
</gene>
<evidence type="ECO:0000256" key="2">
    <source>
        <dbReference type="ARBA" id="ARBA00023125"/>
    </source>
</evidence>
<evidence type="ECO:0000259" key="5">
    <source>
        <dbReference type="PROSITE" id="PS01124"/>
    </source>
</evidence>
<dbReference type="Gene3D" id="2.60.120.10">
    <property type="entry name" value="Jelly Rolls"/>
    <property type="match status" value="1"/>
</dbReference>
<protein>
    <submittedName>
        <fullName evidence="6">AraC-like DNA-binding protein</fullName>
    </submittedName>
</protein>
<evidence type="ECO:0000313" key="7">
    <source>
        <dbReference type="Proteomes" id="UP000295146"/>
    </source>
</evidence>
<dbReference type="InterPro" id="IPR018060">
    <property type="entry name" value="HTH_AraC"/>
</dbReference>
<dbReference type="InterPro" id="IPR037923">
    <property type="entry name" value="HTH-like"/>
</dbReference>
<dbReference type="InterPro" id="IPR050204">
    <property type="entry name" value="AraC_XylS_family_regulators"/>
</dbReference>
<dbReference type="GO" id="GO:0003700">
    <property type="term" value="F:DNA-binding transcription factor activity"/>
    <property type="evidence" value="ECO:0007669"/>
    <property type="project" value="InterPro"/>
</dbReference>
<dbReference type="PANTHER" id="PTHR46796">
    <property type="entry name" value="HTH-TYPE TRANSCRIPTIONAL ACTIVATOR RHAS-RELATED"/>
    <property type="match status" value="1"/>
</dbReference>
<evidence type="ECO:0000313" key="6">
    <source>
        <dbReference type="EMBL" id="TDW77883.1"/>
    </source>
</evidence>
<dbReference type="InterPro" id="IPR018062">
    <property type="entry name" value="HTH_AraC-typ_CS"/>
</dbReference>
<dbReference type="PROSITE" id="PS00041">
    <property type="entry name" value="HTH_ARAC_FAMILY_1"/>
    <property type="match status" value="1"/>
</dbReference>
<evidence type="ECO:0000256" key="1">
    <source>
        <dbReference type="ARBA" id="ARBA00023015"/>
    </source>
</evidence>
<dbReference type="SUPFAM" id="SSF51215">
    <property type="entry name" value="Regulatory protein AraC"/>
    <property type="match status" value="1"/>
</dbReference>